<comment type="caution">
    <text evidence="1">The sequence shown here is derived from an EMBL/GenBank/DDBJ whole genome shotgun (WGS) entry which is preliminary data.</text>
</comment>
<accession>A0A7X0J1I7</accession>
<gene>
    <name evidence="1" type="ORF">HDF25_001497</name>
</gene>
<evidence type="ECO:0000313" key="1">
    <source>
        <dbReference type="EMBL" id="MBB6499356.1"/>
    </source>
</evidence>
<protein>
    <recommendedName>
        <fullName evidence="3">DUF1093 domain-containing protein</fullName>
    </recommendedName>
</protein>
<proteinExistence type="predicted"/>
<evidence type="ECO:0008006" key="3">
    <source>
        <dbReference type="Google" id="ProtNLM"/>
    </source>
</evidence>
<sequence length="100" mass="11933">MWKRVICIGMLLLFAGSMYYFSAKESREILSYHFKGEVKNVRYDRKGFPYVTIEKTTYYLSYNNWAFEHQIQNGDTLEKKINSFTIKLTKYKSGDVTIFK</sequence>
<organism evidence="1 2">
    <name type="scientific">Pedobacter cryoconitis</name>
    <dbReference type="NCBI Taxonomy" id="188932"/>
    <lineage>
        <taxon>Bacteria</taxon>
        <taxon>Pseudomonadati</taxon>
        <taxon>Bacteroidota</taxon>
        <taxon>Sphingobacteriia</taxon>
        <taxon>Sphingobacteriales</taxon>
        <taxon>Sphingobacteriaceae</taxon>
        <taxon>Pedobacter</taxon>
    </lineage>
</organism>
<name>A0A7X0J1I7_9SPHI</name>
<evidence type="ECO:0000313" key="2">
    <source>
        <dbReference type="Proteomes" id="UP000521017"/>
    </source>
</evidence>
<reference evidence="1 2" key="1">
    <citation type="submission" date="2020-08" db="EMBL/GenBank/DDBJ databases">
        <title>Genomic Encyclopedia of Type Strains, Phase IV (KMG-V): Genome sequencing to study the core and pangenomes of soil and plant-associated prokaryotes.</title>
        <authorList>
            <person name="Whitman W."/>
        </authorList>
    </citation>
    <scope>NUCLEOTIDE SEQUENCE [LARGE SCALE GENOMIC DNA]</scope>
    <source>
        <strain evidence="1 2">M2T3</strain>
    </source>
</reference>
<dbReference type="AlphaFoldDB" id="A0A7X0J1I7"/>
<dbReference type="EMBL" id="JACHCC010000003">
    <property type="protein sequence ID" value="MBB6499356.1"/>
    <property type="molecule type" value="Genomic_DNA"/>
</dbReference>
<dbReference type="Proteomes" id="UP000521017">
    <property type="component" value="Unassembled WGS sequence"/>
</dbReference>